<accession>A0A7D9IV42</accession>
<organism evidence="1 2">
    <name type="scientific">Paramuricea clavata</name>
    <name type="common">Red gorgonian</name>
    <name type="synonym">Violescent sea-whip</name>
    <dbReference type="NCBI Taxonomy" id="317549"/>
    <lineage>
        <taxon>Eukaryota</taxon>
        <taxon>Metazoa</taxon>
        <taxon>Cnidaria</taxon>
        <taxon>Anthozoa</taxon>
        <taxon>Octocorallia</taxon>
        <taxon>Malacalcyonacea</taxon>
        <taxon>Plexauridae</taxon>
        <taxon>Paramuricea</taxon>
    </lineage>
</organism>
<evidence type="ECO:0000313" key="2">
    <source>
        <dbReference type="Proteomes" id="UP001152795"/>
    </source>
</evidence>
<gene>
    <name evidence="1" type="ORF">PACLA_8A003118</name>
</gene>
<keyword evidence="2" id="KW-1185">Reference proteome</keyword>
<dbReference type="AlphaFoldDB" id="A0A7D9IV42"/>
<dbReference type="Proteomes" id="UP001152795">
    <property type="component" value="Unassembled WGS sequence"/>
</dbReference>
<dbReference type="EMBL" id="CACRXK020010451">
    <property type="protein sequence ID" value="CAB4019429.1"/>
    <property type="molecule type" value="Genomic_DNA"/>
</dbReference>
<proteinExistence type="predicted"/>
<evidence type="ECO:0000313" key="1">
    <source>
        <dbReference type="EMBL" id="CAB4019429.1"/>
    </source>
</evidence>
<reference evidence="1" key="1">
    <citation type="submission" date="2020-04" db="EMBL/GenBank/DDBJ databases">
        <authorList>
            <person name="Alioto T."/>
            <person name="Alioto T."/>
            <person name="Gomez Garrido J."/>
        </authorList>
    </citation>
    <scope>NUCLEOTIDE SEQUENCE</scope>
    <source>
        <strain evidence="1">A484AB</strain>
    </source>
</reference>
<comment type="caution">
    <text evidence="1">The sequence shown here is derived from an EMBL/GenBank/DDBJ whole genome shotgun (WGS) entry which is preliminary data.</text>
</comment>
<name>A0A7D9IV42_PARCT</name>
<protein>
    <submittedName>
        <fullName evidence="1">Uncharacterized protein</fullName>
    </submittedName>
</protein>
<feature type="non-terminal residue" evidence="1">
    <location>
        <position position="1"/>
    </location>
</feature>
<sequence>TLSDKITDISKVATSIKYDNKQFVNYVHYAIRGIRRFKSGDEHNQISSTDKPWITGHIKFVILSTTGFLKWTTQVITLELAFWTLAKLSIE</sequence>